<organism evidence="1 2">
    <name type="scientific">Pleurostoma richardsiae</name>
    <dbReference type="NCBI Taxonomy" id="41990"/>
    <lineage>
        <taxon>Eukaryota</taxon>
        <taxon>Fungi</taxon>
        <taxon>Dikarya</taxon>
        <taxon>Ascomycota</taxon>
        <taxon>Pezizomycotina</taxon>
        <taxon>Sordariomycetes</taxon>
        <taxon>Sordariomycetidae</taxon>
        <taxon>Calosphaeriales</taxon>
        <taxon>Pleurostomataceae</taxon>
        <taxon>Pleurostoma</taxon>
    </lineage>
</organism>
<dbReference type="AlphaFoldDB" id="A0AA38VIQ4"/>
<name>A0AA38VIQ4_9PEZI</name>
<dbReference type="Proteomes" id="UP001174694">
    <property type="component" value="Unassembled WGS sequence"/>
</dbReference>
<dbReference type="EMBL" id="JANBVO010000016">
    <property type="protein sequence ID" value="KAJ9144625.1"/>
    <property type="molecule type" value="Genomic_DNA"/>
</dbReference>
<reference evidence="1" key="1">
    <citation type="submission" date="2022-07" db="EMBL/GenBank/DDBJ databases">
        <title>Fungi with potential for degradation of polypropylene.</title>
        <authorList>
            <person name="Gostincar C."/>
        </authorList>
    </citation>
    <scope>NUCLEOTIDE SEQUENCE</scope>
    <source>
        <strain evidence="1">EXF-13308</strain>
    </source>
</reference>
<sequence>MQLQDLLHLTTMHACLGSALSIRSNVKRGAETNATLYAYGANTSAWPIAYGLSDGLLYITETPDNADANLTPLSWDLASITGENWIANATFLNGTSAGSMYILPQENNAVGVLPMARATDVNGTVSGFALFASQLVYNNNTYLEAQFWGRPTETSGIYSLCWIVDGAPEEGSFPVVIKGVEA</sequence>
<keyword evidence="2" id="KW-1185">Reference proteome</keyword>
<comment type="caution">
    <text evidence="1">The sequence shown here is derived from an EMBL/GenBank/DDBJ whole genome shotgun (WGS) entry which is preliminary data.</text>
</comment>
<evidence type="ECO:0000313" key="1">
    <source>
        <dbReference type="EMBL" id="KAJ9144625.1"/>
    </source>
</evidence>
<evidence type="ECO:0000313" key="2">
    <source>
        <dbReference type="Proteomes" id="UP001174694"/>
    </source>
</evidence>
<protein>
    <submittedName>
        <fullName evidence="1">Uncharacterized protein</fullName>
    </submittedName>
</protein>
<gene>
    <name evidence="1" type="ORF">NKR23_g5995</name>
</gene>
<proteinExistence type="predicted"/>
<accession>A0AA38VIQ4</accession>